<dbReference type="RefSeq" id="XP_009010212.1">
    <property type="nucleotide sequence ID" value="XM_009011964.1"/>
</dbReference>
<dbReference type="InParanoid" id="T1FRM6"/>
<feature type="compositionally biased region" description="Polar residues" evidence="1">
    <location>
        <begin position="333"/>
        <end position="343"/>
    </location>
</feature>
<feature type="compositionally biased region" description="Basic and acidic residues" evidence="1">
    <location>
        <begin position="543"/>
        <end position="555"/>
    </location>
</feature>
<evidence type="ECO:0000313" key="3">
    <source>
        <dbReference type="EnsemblMetazoa" id="HelroP190056"/>
    </source>
</evidence>
<feature type="compositionally biased region" description="Basic and acidic residues" evidence="1">
    <location>
        <begin position="417"/>
        <end position="439"/>
    </location>
</feature>
<feature type="region of interest" description="Disordered" evidence="1">
    <location>
        <begin position="230"/>
        <end position="289"/>
    </location>
</feature>
<evidence type="ECO:0000313" key="4">
    <source>
        <dbReference type="Proteomes" id="UP000015101"/>
    </source>
</evidence>
<evidence type="ECO:0000313" key="2">
    <source>
        <dbReference type="EMBL" id="ESO11724.1"/>
    </source>
</evidence>
<feature type="compositionally biased region" description="Basic and acidic residues" evidence="1">
    <location>
        <begin position="322"/>
        <end position="331"/>
    </location>
</feature>
<feature type="region of interest" description="Disordered" evidence="1">
    <location>
        <begin position="389"/>
        <end position="439"/>
    </location>
</feature>
<sequence length="555" mass="62857">MFNSGGLNLKGVNETDKVLLKSCMLNTIPSRKMSLGGVYHSILSKHSNKVCSSMFQDSTFRMQKKHLRFSVSSPSKSWEKNIEAWNIKENTFLSQKLIQRLDDNDDSLDKDDAITSRHIETYCNEIVDTSRTNMDVDKIVIASESNTDSSLASTQADKIIKSEENNTSVDEIDRSLTTSNDTSVSNNSSLFLTDTKNYKSPYHEASFTNRSPVTSSSDWPVSFIGSHDDCNLQRSESGGSLQDLPRADLSQLVRPPLRRVKNNDSPRASKLTPRRSSRRSTALTELKHNLLTTEPVSSMSTSSSYHIDTLLDTSIQKSSSHIKNENYKEENEASTSSSQKINDNNLNDDVYCQICFSCAAREETVETNDRHDPGVVEFKSFIQDINFRTPVKRPKGDHDVGRQSSRKSVSKLKKHMNRDDGDGSGEKKLQQAEECHEPVKKSLKMDEYSIEPNERLTPAQRLIRSKRLNKKINSEDNKPLNDQHVKMLPNVSDHFSMADIKNADTTFKFSNPSVKHTKRKSETRSGSMKFVFSPPLTRARQKKQIDDHDETKNKR</sequence>
<dbReference type="HOGENOM" id="CLU_491153_0_0_1"/>
<feature type="region of interest" description="Disordered" evidence="1">
    <location>
        <begin position="510"/>
        <end position="555"/>
    </location>
</feature>
<dbReference type="EMBL" id="KB095812">
    <property type="protein sequence ID" value="ESO11724.1"/>
    <property type="molecule type" value="Genomic_DNA"/>
</dbReference>
<evidence type="ECO:0000256" key="1">
    <source>
        <dbReference type="SAM" id="MobiDB-lite"/>
    </source>
</evidence>
<dbReference type="KEGG" id="hro:HELRODRAFT_190056"/>
<proteinExistence type="predicted"/>
<feature type="compositionally biased region" description="Basic residues" evidence="1">
    <location>
        <begin position="404"/>
        <end position="416"/>
    </location>
</feature>
<gene>
    <name evidence="3" type="primary">20211473</name>
    <name evidence="2" type="ORF">HELRODRAFT_190056</name>
</gene>
<accession>T1FRM6</accession>
<reference evidence="3" key="3">
    <citation type="submission" date="2015-06" db="UniProtKB">
        <authorList>
            <consortium name="EnsemblMetazoa"/>
        </authorList>
    </citation>
    <scope>IDENTIFICATION</scope>
</reference>
<organism evidence="3 4">
    <name type="scientific">Helobdella robusta</name>
    <name type="common">Californian leech</name>
    <dbReference type="NCBI Taxonomy" id="6412"/>
    <lineage>
        <taxon>Eukaryota</taxon>
        <taxon>Metazoa</taxon>
        <taxon>Spiralia</taxon>
        <taxon>Lophotrochozoa</taxon>
        <taxon>Annelida</taxon>
        <taxon>Clitellata</taxon>
        <taxon>Hirudinea</taxon>
        <taxon>Rhynchobdellida</taxon>
        <taxon>Glossiphoniidae</taxon>
        <taxon>Helobdella</taxon>
    </lineage>
</organism>
<keyword evidence="4" id="KW-1185">Reference proteome</keyword>
<dbReference type="Proteomes" id="UP000015101">
    <property type="component" value="Unassembled WGS sequence"/>
</dbReference>
<protein>
    <submittedName>
        <fullName evidence="2 3">Uncharacterized protein</fullName>
    </submittedName>
</protein>
<name>T1FRM6_HELRO</name>
<dbReference type="CTD" id="20211473"/>
<dbReference type="EnsemblMetazoa" id="HelroT190056">
    <property type="protein sequence ID" value="HelroP190056"/>
    <property type="gene ID" value="HelroG190056"/>
</dbReference>
<dbReference type="GeneID" id="20211473"/>
<dbReference type="EMBL" id="AMQM01002545">
    <property type="status" value="NOT_ANNOTATED_CDS"/>
    <property type="molecule type" value="Genomic_DNA"/>
</dbReference>
<reference evidence="2 4" key="2">
    <citation type="journal article" date="2013" name="Nature">
        <title>Insights into bilaterian evolution from three spiralian genomes.</title>
        <authorList>
            <person name="Simakov O."/>
            <person name="Marletaz F."/>
            <person name="Cho S.J."/>
            <person name="Edsinger-Gonzales E."/>
            <person name="Havlak P."/>
            <person name="Hellsten U."/>
            <person name="Kuo D.H."/>
            <person name="Larsson T."/>
            <person name="Lv J."/>
            <person name="Arendt D."/>
            <person name="Savage R."/>
            <person name="Osoegawa K."/>
            <person name="de Jong P."/>
            <person name="Grimwood J."/>
            <person name="Chapman J.A."/>
            <person name="Shapiro H."/>
            <person name="Aerts A."/>
            <person name="Otillar R.P."/>
            <person name="Terry A.Y."/>
            <person name="Boore J.L."/>
            <person name="Grigoriev I.V."/>
            <person name="Lindberg D.R."/>
            <person name="Seaver E.C."/>
            <person name="Weisblat D.A."/>
            <person name="Putnam N.H."/>
            <person name="Rokhsar D.S."/>
        </authorList>
    </citation>
    <scope>NUCLEOTIDE SEQUENCE</scope>
</reference>
<feature type="region of interest" description="Disordered" evidence="1">
    <location>
        <begin position="320"/>
        <end position="343"/>
    </location>
</feature>
<reference evidence="4" key="1">
    <citation type="submission" date="2012-12" db="EMBL/GenBank/DDBJ databases">
        <authorList>
            <person name="Hellsten U."/>
            <person name="Grimwood J."/>
            <person name="Chapman J.A."/>
            <person name="Shapiro H."/>
            <person name="Aerts A."/>
            <person name="Otillar R.P."/>
            <person name="Terry A.Y."/>
            <person name="Boore J.L."/>
            <person name="Simakov O."/>
            <person name="Marletaz F."/>
            <person name="Cho S.-J."/>
            <person name="Edsinger-Gonzales E."/>
            <person name="Havlak P."/>
            <person name="Kuo D.-H."/>
            <person name="Larsson T."/>
            <person name="Lv J."/>
            <person name="Arendt D."/>
            <person name="Savage R."/>
            <person name="Osoegawa K."/>
            <person name="de Jong P."/>
            <person name="Lindberg D.R."/>
            <person name="Seaver E.C."/>
            <person name="Weisblat D.A."/>
            <person name="Putnam N.H."/>
            <person name="Grigoriev I.V."/>
            <person name="Rokhsar D.S."/>
        </authorList>
    </citation>
    <scope>NUCLEOTIDE SEQUENCE</scope>
</reference>
<dbReference type="AlphaFoldDB" id="T1FRM6"/>